<protein>
    <submittedName>
        <fullName evidence="2">Glycosyltransferase involved in cell wall bisynthesis</fullName>
    </submittedName>
</protein>
<name>A0A286FDB6_9BACT</name>
<keyword evidence="2" id="KW-0808">Transferase</keyword>
<proteinExistence type="predicted"/>
<feature type="region of interest" description="Disordered" evidence="1">
    <location>
        <begin position="1"/>
        <end position="20"/>
    </location>
</feature>
<evidence type="ECO:0000313" key="3">
    <source>
        <dbReference type="Proteomes" id="UP000219452"/>
    </source>
</evidence>
<dbReference type="RefSeq" id="WP_097125327.1">
    <property type="nucleotide sequence ID" value="NZ_OCNH01000001.1"/>
</dbReference>
<gene>
    <name evidence="2" type="ORF">SAMN06269250_1717</name>
</gene>
<organism evidence="2 3">
    <name type="scientific">Spirosoma fluviale</name>
    <dbReference type="NCBI Taxonomy" id="1597977"/>
    <lineage>
        <taxon>Bacteria</taxon>
        <taxon>Pseudomonadati</taxon>
        <taxon>Bacteroidota</taxon>
        <taxon>Cytophagia</taxon>
        <taxon>Cytophagales</taxon>
        <taxon>Cytophagaceae</taxon>
        <taxon>Spirosoma</taxon>
    </lineage>
</organism>
<sequence length="354" mass="41299">MKKVQHHSFFKPNPFGHGGERRTTQIIEHYKENGFEIESVLLKPSYHFKLQYFLKSFLLIKNAYGLFRWSSARNFFTWWKYLYLIYPSLEKSFSTGTELFIWESTSDFFYFLPYFAKKMGKKVHAYPHNIESLVKGHKSTITAKNAPNGYLFEINTYKICDKLFSISIFDHQLFLLFNINSEFFPYHPPKELKLYLNSIKKLRKNLPEKNSKIKHYLIAGTVHNHPTKLGMEMLINWLINNPQHNCKFTVAGYGTEMFKNVIKNDNIEVLGTLSHEEMENTMIHCDALLVNHIPTTGILTRVIEFNTAGIPVVINNEAAYSFLGMSGIHVFTAFESITDLQISHFNKLQENKVL</sequence>
<dbReference type="OrthoDB" id="791038at2"/>
<accession>A0A286FDB6</accession>
<evidence type="ECO:0000313" key="2">
    <source>
        <dbReference type="EMBL" id="SOD81225.1"/>
    </source>
</evidence>
<reference evidence="3" key="1">
    <citation type="submission" date="2017-09" db="EMBL/GenBank/DDBJ databases">
        <authorList>
            <person name="Varghese N."/>
            <person name="Submissions S."/>
        </authorList>
    </citation>
    <scope>NUCLEOTIDE SEQUENCE [LARGE SCALE GENOMIC DNA]</scope>
    <source>
        <strain evidence="3">DSM 29961</strain>
    </source>
</reference>
<dbReference type="GO" id="GO:0016740">
    <property type="term" value="F:transferase activity"/>
    <property type="evidence" value="ECO:0007669"/>
    <property type="project" value="UniProtKB-KW"/>
</dbReference>
<dbReference type="EMBL" id="OCNH01000001">
    <property type="protein sequence ID" value="SOD81225.1"/>
    <property type="molecule type" value="Genomic_DNA"/>
</dbReference>
<dbReference type="SUPFAM" id="SSF53756">
    <property type="entry name" value="UDP-Glycosyltransferase/glycogen phosphorylase"/>
    <property type="match status" value="1"/>
</dbReference>
<dbReference type="Gene3D" id="3.40.50.2000">
    <property type="entry name" value="Glycogen Phosphorylase B"/>
    <property type="match status" value="1"/>
</dbReference>
<dbReference type="Proteomes" id="UP000219452">
    <property type="component" value="Unassembled WGS sequence"/>
</dbReference>
<keyword evidence="3" id="KW-1185">Reference proteome</keyword>
<evidence type="ECO:0000256" key="1">
    <source>
        <dbReference type="SAM" id="MobiDB-lite"/>
    </source>
</evidence>
<dbReference type="AlphaFoldDB" id="A0A286FDB6"/>